<keyword evidence="5" id="KW-0963">Cytoplasm</keyword>
<name>A0ABD0WEN5_UMBPY</name>
<dbReference type="GO" id="GO:0004115">
    <property type="term" value="F:3',5'-cyclic-AMP phosphodiesterase activity"/>
    <property type="evidence" value="ECO:0007669"/>
    <property type="project" value="UniProtKB-EC"/>
</dbReference>
<organism evidence="16 17">
    <name type="scientific">Umbra pygmaea</name>
    <name type="common">Eastern mudminnow</name>
    <dbReference type="NCBI Taxonomy" id="75934"/>
    <lineage>
        <taxon>Eukaryota</taxon>
        <taxon>Metazoa</taxon>
        <taxon>Chordata</taxon>
        <taxon>Craniata</taxon>
        <taxon>Vertebrata</taxon>
        <taxon>Euteleostomi</taxon>
        <taxon>Actinopterygii</taxon>
        <taxon>Neopterygii</taxon>
        <taxon>Teleostei</taxon>
        <taxon>Protacanthopterygii</taxon>
        <taxon>Esociformes</taxon>
        <taxon>Umbridae</taxon>
        <taxon>Umbra</taxon>
    </lineage>
</organism>
<dbReference type="InterPro" id="IPR036971">
    <property type="entry name" value="PDEase_catalytic_dom_sf"/>
</dbReference>
<keyword evidence="8 13" id="KW-0479">Metal-binding</keyword>
<comment type="catalytic activity">
    <reaction evidence="1">
        <text>3',5'-cyclic GMP + H2O = GMP + H(+)</text>
        <dbReference type="Rhea" id="RHEA:16957"/>
        <dbReference type="ChEBI" id="CHEBI:15377"/>
        <dbReference type="ChEBI" id="CHEBI:15378"/>
        <dbReference type="ChEBI" id="CHEBI:57746"/>
        <dbReference type="ChEBI" id="CHEBI:58115"/>
        <dbReference type="EC" id="3.1.4.35"/>
    </reaction>
</comment>
<keyword evidence="10 13" id="KW-0378">Hydrolase</keyword>
<dbReference type="InterPro" id="IPR002073">
    <property type="entry name" value="PDEase_catalytic_dom"/>
</dbReference>
<sequence>MAVSKMVFSDVESFLDKHPDLFEDYLNRKGKYSMVEKWLKNHQASKTPLSTTVGADPEKTAVSACKDSWASCKSDSGVQRRASQKELRKTFARSKAINANRTYDEQVNYRTQEPLTSMRRRALLRKASSLPPTTAHILSALLESRVNIPQYPSTAVDFKYYLKEHNEREFFLELVKDISNDLDLTSLSYKILVFVCIMVDADRCSLFLVEGSANKKTLVSKFFDVHAGITVLPSMSNSDEVQVPWGKGIIGYVAEHGETVNIPDAYQDRRFSDEIDKLTGYKTKSLLCMPIHNSDGEIIGVAQAINKSPGGAIFTEDDEKVLQMYLPFCGIAISNAQLFAASRKEYDRSRSLLEVVNDLFEEQTDLEKIVRKIMHRAQTLLKCERCSVQLLEDIESPVVKFTKSFELLSPKCSADAENSFKDSIEKSSYSDWLINNSIAELVASTGLPVNISDAYQDPRFDAEADQFSGFHIRSVLCVPIWNSNHQIIGVAQVLNRLDGNQFDDADQRLFEAFVIFCGLGINNTIMYDQVKKSWAKQSVALDVLSYHATCSKTEVDKFKAANIPLVCELGIDKLSFDDFSLDVDAMITAALRMFMELGMVQKFKIDYETLCRWLLTVRKNYRMVLYHNWRHAFNVCQCMFAILAVNMDGVPRQMPGNNSGLELTLQRTMRDAVYSSLFLHQTAGFQETLTEIEILALIVGCICHDLDHRGTNNAFQAKTGSALSLLYGTSATLEHHHFNHAVMILQSEGHNIFSNLSSREYSDLMQLLKQSILATDLTLYFENRNTFFELVSKGEYNWNVKAHRDMCRSMLMTACDLGAVTKPWEISRKVAELVTSEFFEQGDRERSELKLTPSAIFDRNRKDELPGLQLEWIDGICAPLYETLVKINPKLQPMVDLIRVNRTKWEELNNKRQRSQSESNSTSHCSIDTTETRTCPSDDKPCCTVDPPKPAS</sequence>
<keyword evidence="17" id="KW-1185">Reference proteome</keyword>
<comment type="function">
    <text evidence="12">Plays a role in signal transduction by regulating the intracellular concentration of cyclic nucleotides cAMP and cGMP. Catalyzes the hydrolysis of both cAMP and cGMP to 5'-AMP and 5'-GMP, respectively.</text>
</comment>
<dbReference type="FunFam" id="3.30.450.40:FF:000004">
    <property type="entry name" value="Phosphodiesterase"/>
    <property type="match status" value="1"/>
</dbReference>
<evidence type="ECO:0000256" key="1">
    <source>
        <dbReference type="ARBA" id="ARBA00000583"/>
    </source>
</evidence>
<dbReference type="EC" id="3.1.4.-" evidence="13"/>
<evidence type="ECO:0000256" key="10">
    <source>
        <dbReference type="ARBA" id="ARBA00022801"/>
    </source>
</evidence>
<proteinExistence type="inferred from homology"/>
<evidence type="ECO:0000256" key="7">
    <source>
        <dbReference type="ARBA" id="ARBA00022535"/>
    </source>
</evidence>
<evidence type="ECO:0000256" key="12">
    <source>
        <dbReference type="ARBA" id="ARBA00057989"/>
    </source>
</evidence>
<dbReference type="EMBL" id="JAGEUA010000010">
    <property type="protein sequence ID" value="KAL0963866.1"/>
    <property type="molecule type" value="Genomic_DNA"/>
</dbReference>
<evidence type="ECO:0000256" key="3">
    <source>
        <dbReference type="ARBA" id="ARBA00004514"/>
    </source>
</evidence>
<dbReference type="SUPFAM" id="SSF55781">
    <property type="entry name" value="GAF domain-like"/>
    <property type="match status" value="2"/>
</dbReference>
<dbReference type="AlphaFoldDB" id="A0ABD0WEN5"/>
<evidence type="ECO:0000256" key="14">
    <source>
        <dbReference type="SAM" id="MobiDB-lite"/>
    </source>
</evidence>
<accession>A0ABD0WEN5</accession>
<comment type="cofactor">
    <cofactor evidence="13">
        <name>a divalent metal cation</name>
        <dbReference type="ChEBI" id="CHEBI:60240"/>
    </cofactor>
    <text evidence="13">Binds 2 divalent metal cations per subunit. Site 1 may preferentially bind zinc ions, while site 2 has a preference for magnesium and/or manganese ions.</text>
</comment>
<dbReference type="Gene3D" id="3.30.450.40">
    <property type="match status" value="2"/>
</dbReference>
<evidence type="ECO:0000313" key="16">
    <source>
        <dbReference type="EMBL" id="KAL0963866.1"/>
    </source>
</evidence>
<dbReference type="Gene3D" id="1.10.1300.10">
    <property type="entry name" value="3'5'-cyclic nucleotide phosphodiesterase, catalytic domain"/>
    <property type="match status" value="1"/>
</dbReference>
<keyword evidence="7" id="KW-0140">cGMP</keyword>
<evidence type="ECO:0000256" key="11">
    <source>
        <dbReference type="ARBA" id="ARBA00023149"/>
    </source>
</evidence>
<feature type="domain" description="PDEase" evidence="15">
    <location>
        <begin position="551"/>
        <end position="912"/>
    </location>
</feature>
<keyword evidence="9" id="KW-0677">Repeat</keyword>
<gene>
    <name evidence="16" type="ORF">UPYG_G00314570</name>
</gene>
<dbReference type="GO" id="GO:0005829">
    <property type="term" value="C:cytosol"/>
    <property type="evidence" value="ECO:0007669"/>
    <property type="project" value="UniProtKB-SubCell"/>
</dbReference>
<dbReference type="PANTHER" id="PTHR11347">
    <property type="entry name" value="CYCLIC NUCLEOTIDE PHOSPHODIESTERASE"/>
    <property type="match status" value="1"/>
</dbReference>
<evidence type="ECO:0000256" key="6">
    <source>
        <dbReference type="ARBA" id="ARBA00022533"/>
    </source>
</evidence>
<keyword evidence="6" id="KW-0021">Allosteric enzyme</keyword>
<dbReference type="Pfam" id="PF01590">
    <property type="entry name" value="GAF"/>
    <property type="match status" value="2"/>
</dbReference>
<dbReference type="SMART" id="SM00065">
    <property type="entry name" value="GAF"/>
    <property type="match status" value="2"/>
</dbReference>
<dbReference type="Proteomes" id="UP001557470">
    <property type="component" value="Unassembled WGS sequence"/>
</dbReference>
<keyword evidence="11" id="KW-0114">cAMP</keyword>
<dbReference type="SUPFAM" id="SSF109604">
    <property type="entry name" value="HD-domain/PDEase-like"/>
    <property type="match status" value="1"/>
</dbReference>
<dbReference type="FunFam" id="1.10.1300.10:FF:000003">
    <property type="entry name" value="Phosphodiesterase"/>
    <property type="match status" value="1"/>
</dbReference>
<evidence type="ECO:0000256" key="4">
    <source>
        <dbReference type="ARBA" id="ARBA00007648"/>
    </source>
</evidence>
<protein>
    <recommendedName>
        <fullName evidence="13">Phosphodiesterase</fullName>
        <ecNumber evidence="13">3.1.4.-</ecNumber>
    </recommendedName>
</protein>
<dbReference type="GO" id="GO:0047555">
    <property type="term" value="F:3',5'-cyclic-GMP phosphodiesterase activity"/>
    <property type="evidence" value="ECO:0007669"/>
    <property type="project" value="UniProtKB-EC"/>
</dbReference>
<dbReference type="InterPro" id="IPR003018">
    <property type="entry name" value="GAF"/>
</dbReference>
<feature type="compositionally biased region" description="Polar residues" evidence="14">
    <location>
        <begin position="916"/>
        <end position="935"/>
    </location>
</feature>
<comment type="similarity">
    <text evidence="4 13">Belongs to the cyclic nucleotide phosphodiesterase family.</text>
</comment>
<evidence type="ECO:0000256" key="5">
    <source>
        <dbReference type="ARBA" id="ARBA00022490"/>
    </source>
</evidence>
<feature type="region of interest" description="Disordered" evidence="14">
    <location>
        <begin position="909"/>
        <end position="952"/>
    </location>
</feature>
<dbReference type="Pfam" id="PF00233">
    <property type="entry name" value="PDEase_I"/>
    <property type="match status" value="1"/>
</dbReference>
<reference evidence="16 17" key="1">
    <citation type="submission" date="2024-06" db="EMBL/GenBank/DDBJ databases">
        <authorList>
            <person name="Pan Q."/>
            <person name="Wen M."/>
            <person name="Jouanno E."/>
            <person name="Zahm M."/>
            <person name="Klopp C."/>
            <person name="Cabau C."/>
            <person name="Louis A."/>
            <person name="Berthelot C."/>
            <person name="Parey E."/>
            <person name="Roest Crollius H."/>
            <person name="Montfort J."/>
            <person name="Robinson-Rechavi M."/>
            <person name="Bouchez O."/>
            <person name="Lampietro C."/>
            <person name="Lopez Roques C."/>
            <person name="Donnadieu C."/>
            <person name="Postlethwait J."/>
            <person name="Bobe J."/>
            <person name="Verreycken H."/>
            <person name="Guiguen Y."/>
        </authorList>
    </citation>
    <scope>NUCLEOTIDE SEQUENCE [LARGE SCALE GENOMIC DNA]</scope>
    <source>
        <strain evidence="16">Up_M1</strain>
        <tissue evidence="16">Testis</tissue>
    </source>
</reference>
<evidence type="ECO:0000256" key="2">
    <source>
        <dbReference type="ARBA" id="ARBA00000621"/>
    </source>
</evidence>
<evidence type="ECO:0000256" key="13">
    <source>
        <dbReference type="RuleBase" id="RU363067"/>
    </source>
</evidence>
<dbReference type="FunFam" id="3.30.450.40:FF:000018">
    <property type="entry name" value="Phosphodiesterase"/>
    <property type="match status" value="1"/>
</dbReference>
<comment type="catalytic activity">
    <reaction evidence="2">
        <text>3',5'-cyclic AMP + H2O = AMP + H(+)</text>
        <dbReference type="Rhea" id="RHEA:25277"/>
        <dbReference type="ChEBI" id="CHEBI:15377"/>
        <dbReference type="ChEBI" id="CHEBI:15378"/>
        <dbReference type="ChEBI" id="CHEBI:58165"/>
        <dbReference type="ChEBI" id="CHEBI:456215"/>
        <dbReference type="EC" id="3.1.4.53"/>
    </reaction>
</comment>
<comment type="subcellular location">
    <subcellularLocation>
        <location evidence="3">Cytoplasm</location>
        <location evidence="3">Cytosol</location>
    </subcellularLocation>
</comment>
<evidence type="ECO:0000256" key="9">
    <source>
        <dbReference type="ARBA" id="ARBA00022737"/>
    </source>
</evidence>
<comment type="caution">
    <text evidence="16">The sequence shown here is derived from an EMBL/GenBank/DDBJ whole genome shotgun (WGS) entry which is preliminary data.</text>
</comment>
<evidence type="ECO:0000313" key="17">
    <source>
        <dbReference type="Proteomes" id="UP001557470"/>
    </source>
</evidence>
<dbReference type="InterPro" id="IPR023174">
    <property type="entry name" value="PDEase_CS"/>
</dbReference>
<dbReference type="GO" id="GO:0046872">
    <property type="term" value="F:metal ion binding"/>
    <property type="evidence" value="ECO:0007669"/>
    <property type="project" value="UniProtKB-KW"/>
</dbReference>
<evidence type="ECO:0000259" key="15">
    <source>
        <dbReference type="PROSITE" id="PS51845"/>
    </source>
</evidence>
<evidence type="ECO:0000256" key="8">
    <source>
        <dbReference type="ARBA" id="ARBA00022723"/>
    </source>
</evidence>
<dbReference type="PROSITE" id="PS00126">
    <property type="entry name" value="PDEASE_I_1"/>
    <property type="match status" value="1"/>
</dbReference>
<dbReference type="PROSITE" id="PS51845">
    <property type="entry name" value="PDEASE_I_2"/>
    <property type="match status" value="1"/>
</dbReference>
<dbReference type="InterPro" id="IPR029016">
    <property type="entry name" value="GAF-like_dom_sf"/>
</dbReference>